<evidence type="ECO:0000256" key="1">
    <source>
        <dbReference type="SAM" id="SignalP"/>
    </source>
</evidence>
<organism evidence="3 4">
    <name type="scientific">Dyadobacter arcticus</name>
    <dbReference type="NCBI Taxonomy" id="1078754"/>
    <lineage>
        <taxon>Bacteria</taxon>
        <taxon>Pseudomonadati</taxon>
        <taxon>Bacteroidota</taxon>
        <taxon>Cytophagia</taxon>
        <taxon>Cytophagales</taxon>
        <taxon>Spirosomataceae</taxon>
        <taxon>Dyadobacter</taxon>
    </lineage>
</organism>
<dbReference type="RefSeq" id="WP_167273751.1">
    <property type="nucleotide sequence ID" value="NZ_JAASQJ010000004.1"/>
</dbReference>
<feature type="signal peptide" evidence="1">
    <location>
        <begin position="1"/>
        <end position="26"/>
    </location>
</feature>
<sequence length="229" mass="25084">MTNRFFLVISSLILNTILFSCNSANKEQNKNKPDSVQETAKEPLAKKKTIVFFGNSLTAGYGLDDPGRAFAGLIQKKIDSLKLNYKVINAGISGETTAGGNSRIDWLLKQPLDVFVLELGGNDGLRGIPVSDTRKNLQTILDKVHTKYPDAKRVLAGMQIPPNLGQKYAAEFRAVYAEIAEKNDIILIPFLLEGVGGEAKLNLPDGIHPTEEGHKIVAENVWKEIKGLL</sequence>
<reference evidence="3 4" key="1">
    <citation type="submission" date="2020-03" db="EMBL/GenBank/DDBJ databases">
        <title>Genomic Encyclopedia of Type Strains, Phase IV (KMG-IV): sequencing the most valuable type-strain genomes for metagenomic binning, comparative biology and taxonomic classification.</title>
        <authorList>
            <person name="Goeker M."/>
        </authorList>
    </citation>
    <scope>NUCLEOTIDE SEQUENCE [LARGE SCALE GENOMIC DNA]</scope>
    <source>
        <strain evidence="3 4">DSM 102865</strain>
    </source>
</reference>
<dbReference type="Gene3D" id="3.40.50.1110">
    <property type="entry name" value="SGNH hydrolase"/>
    <property type="match status" value="1"/>
</dbReference>
<dbReference type="CDD" id="cd01822">
    <property type="entry name" value="Lysophospholipase_L1_like"/>
    <property type="match status" value="1"/>
</dbReference>
<dbReference type="EMBL" id="JAASQJ010000004">
    <property type="protein sequence ID" value="NIJ54827.1"/>
    <property type="molecule type" value="Genomic_DNA"/>
</dbReference>
<keyword evidence="4" id="KW-1185">Reference proteome</keyword>
<dbReference type="InterPro" id="IPR036514">
    <property type="entry name" value="SGNH_hydro_sf"/>
</dbReference>
<protein>
    <submittedName>
        <fullName evidence="3">Acyl-CoA thioesterase-1</fullName>
        <ecNumber evidence="3">3.1.1.5</ecNumber>
        <ecNumber evidence="3">3.1.2.-</ecNumber>
    </submittedName>
</protein>
<proteinExistence type="predicted"/>
<dbReference type="GO" id="GO:0004622">
    <property type="term" value="F:phosphatidylcholine lysophospholipase activity"/>
    <property type="evidence" value="ECO:0007669"/>
    <property type="project" value="UniProtKB-EC"/>
</dbReference>
<dbReference type="PANTHER" id="PTHR30383:SF24">
    <property type="entry name" value="THIOESTERASE 1_PROTEASE 1_LYSOPHOSPHOLIPASE L1"/>
    <property type="match status" value="1"/>
</dbReference>
<gene>
    <name evidence="3" type="ORF">FHS68_004014</name>
</gene>
<dbReference type="EC" id="3.1.2.-" evidence="3"/>
<feature type="domain" description="SGNH hydrolase-type esterase" evidence="2">
    <location>
        <begin position="52"/>
        <end position="216"/>
    </location>
</feature>
<name>A0ABX0UPA6_9BACT</name>
<dbReference type="InterPro" id="IPR013830">
    <property type="entry name" value="SGNH_hydro"/>
</dbReference>
<feature type="chain" id="PRO_5047229455" evidence="1">
    <location>
        <begin position="27"/>
        <end position="229"/>
    </location>
</feature>
<dbReference type="PROSITE" id="PS51257">
    <property type="entry name" value="PROKAR_LIPOPROTEIN"/>
    <property type="match status" value="1"/>
</dbReference>
<accession>A0ABX0UPA6</accession>
<keyword evidence="1" id="KW-0732">Signal</keyword>
<dbReference type="Proteomes" id="UP001179181">
    <property type="component" value="Unassembled WGS sequence"/>
</dbReference>
<evidence type="ECO:0000313" key="4">
    <source>
        <dbReference type="Proteomes" id="UP001179181"/>
    </source>
</evidence>
<keyword evidence="3" id="KW-0378">Hydrolase</keyword>
<evidence type="ECO:0000313" key="3">
    <source>
        <dbReference type="EMBL" id="NIJ54827.1"/>
    </source>
</evidence>
<evidence type="ECO:0000259" key="2">
    <source>
        <dbReference type="Pfam" id="PF13472"/>
    </source>
</evidence>
<dbReference type="Pfam" id="PF13472">
    <property type="entry name" value="Lipase_GDSL_2"/>
    <property type="match status" value="1"/>
</dbReference>
<dbReference type="PANTHER" id="PTHR30383">
    <property type="entry name" value="THIOESTERASE 1/PROTEASE 1/LYSOPHOSPHOLIPASE L1"/>
    <property type="match status" value="1"/>
</dbReference>
<dbReference type="EC" id="3.1.1.5" evidence="3"/>
<comment type="caution">
    <text evidence="3">The sequence shown here is derived from an EMBL/GenBank/DDBJ whole genome shotgun (WGS) entry which is preliminary data.</text>
</comment>
<dbReference type="InterPro" id="IPR051532">
    <property type="entry name" value="Ester_Hydrolysis_Enzymes"/>
</dbReference>
<dbReference type="SUPFAM" id="SSF52266">
    <property type="entry name" value="SGNH hydrolase"/>
    <property type="match status" value="1"/>
</dbReference>